<feature type="compositionally biased region" description="Basic and acidic residues" evidence="1">
    <location>
        <begin position="22"/>
        <end position="32"/>
    </location>
</feature>
<name>A0A0L0VWC1_9BASI</name>
<gene>
    <name evidence="2" type="ORF">PSTG_03089</name>
</gene>
<feature type="compositionally biased region" description="Basic and acidic residues" evidence="1">
    <location>
        <begin position="1"/>
        <end position="15"/>
    </location>
</feature>
<protein>
    <submittedName>
        <fullName evidence="2">Uncharacterized protein</fullName>
    </submittedName>
</protein>
<sequence length="139" mass="15827">MLDGRRERNKEDRAGRTGRTGQRAENRRRWESESVTTGRRGRKGEFWQSCHLCEIMSQSGRFRTHKMRKVLYSAGAAGKGTALTNQLEENPENPTLLERITTNQKVIALKARIGNTEPTQSIRTESGNSIIQLSRSNLR</sequence>
<accession>A0A0L0VWC1</accession>
<dbReference type="AlphaFoldDB" id="A0A0L0VWC1"/>
<proteinExistence type="predicted"/>
<evidence type="ECO:0000313" key="3">
    <source>
        <dbReference type="Proteomes" id="UP000054564"/>
    </source>
</evidence>
<comment type="caution">
    <text evidence="2">The sequence shown here is derived from an EMBL/GenBank/DDBJ whole genome shotgun (WGS) entry which is preliminary data.</text>
</comment>
<organism evidence="2 3">
    <name type="scientific">Puccinia striiformis f. sp. tritici PST-78</name>
    <dbReference type="NCBI Taxonomy" id="1165861"/>
    <lineage>
        <taxon>Eukaryota</taxon>
        <taxon>Fungi</taxon>
        <taxon>Dikarya</taxon>
        <taxon>Basidiomycota</taxon>
        <taxon>Pucciniomycotina</taxon>
        <taxon>Pucciniomycetes</taxon>
        <taxon>Pucciniales</taxon>
        <taxon>Pucciniaceae</taxon>
        <taxon>Puccinia</taxon>
    </lineage>
</organism>
<evidence type="ECO:0000256" key="1">
    <source>
        <dbReference type="SAM" id="MobiDB-lite"/>
    </source>
</evidence>
<evidence type="ECO:0000313" key="2">
    <source>
        <dbReference type="EMBL" id="KNF03563.1"/>
    </source>
</evidence>
<feature type="region of interest" description="Disordered" evidence="1">
    <location>
        <begin position="1"/>
        <end position="42"/>
    </location>
</feature>
<dbReference type="Proteomes" id="UP000054564">
    <property type="component" value="Unassembled WGS sequence"/>
</dbReference>
<dbReference type="EMBL" id="AJIL01000016">
    <property type="protein sequence ID" value="KNF03563.1"/>
    <property type="molecule type" value="Genomic_DNA"/>
</dbReference>
<keyword evidence="3" id="KW-1185">Reference proteome</keyword>
<reference evidence="3" key="1">
    <citation type="submission" date="2014-03" db="EMBL/GenBank/DDBJ databases">
        <title>The Genome Sequence of Puccinia striiformis f. sp. tritici PST-78.</title>
        <authorList>
            <consortium name="The Broad Institute Genome Sequencing Platform"/>
            <person name="Cuomo C."/>
            <person name="Hulbert S."/>
            <person name="Chen X."/>
            <person name="Walker B."/>
            <person name="Young S.K."/>
            <person name="Zeng Q."/>
            <person name="Gargeya S."/>
            <person name="Fitzgerald M."/>
            <person name="Haas B."/>
            <person name="Abouelleil A."/>
            <person name="Alvarado L."/>
            <person name="Arachchi H.M."/>
            <person name="Berlin A.M."/>
            <person name="Chapman S.B."/>
            <person name="Goldberg J."/>
            <person name="Griggs A."/>
            <person name="Gujja S."/>
            <person name="Hansen M."/>
            <person name="Howarth C."/>
            <person name="Imamovic A."/>
            <person name="Larimer J."/>
            <person name="McCowan C."/>
            <person name="Montmayeur A."/>
            <person name="Murphy C."/>
            <person name="Neiman D."/>
            <person name="Pearson M."/>
            <person name="Priest M."/>
            <person name="Roberts A."/>
            <person name="Saif S."/>
            <person name="Shea T."/>
            <person name="Sisk P."/>
            <person name="Sykes S."/>
            <person name="Wortman J."/>
            <person name="Nusbaum C."/>
            <person name="Birren B."/>
        </authorList>
    </citation>
    <scope>NUCLEOTIDE SEQUENCE [LARGE SCALE GENOMIC DNA]</scope>
    <source>
        <strain evidence="3">race PST-78</strain>
    </source>
</reference>